<keyword evidence="3" id="KW-1185">Reference proteome</keyword>
<reference evidence="2" key="1">
    <citation type="submission" date="2021-06" db="EMBL/GenBank/DDBJ databases">
        <title>Complete genome sequence of Nocardioides sp. G188.</title>
        <authorList>
            <person name="Im W.-T."/>
        </authorList>
    </citation>
    <scope>NUCLEOTIDE SEQUENCE</scope>
    <source>
        <strain evidence="2">G188</strain>
    </source>
</reference>
<accession>A0A975Y2M6</accession>
<dbReference type="KEGG" id="nps:KRR39_20190"/>
<dbReference type="RefSeq" id="WP_216942868.1">
    <property type="nucleotide sequence ID" value="NZ_CP077062.1"/>
</dbReference>
<feature type="compositionally biased region" description="Basic and acidic residues" evidence="1">
    <location>
        <begin position="69"/>
        <end position="79"/>
    </location>
</feature>
<protein>
    <submittedName>
        <fullName evidence="2">YdeI/OmpD-associated family protein</fullName>
    </submittedName>
</protein>
<evidence type="ECO:0000313" key="2">
    <source>
        <dbReference type="EMBL" id="QWZ10702.1"/>
    </source>
</evidence>
<dbReference type="EMBL" id="CP077062">
    <property type="protein sequence ID" value="QWZ10702.1"/>
    <property type="molecule type" value="Genomic_DNA"/>
</dbReference>
<dbReference type="Pfam" id="PF13376">
    <property type="entry name" value="OmdA"/>
    <property type="match status" value="1"/>
</dbReference>
<name>A0A975Y2M6_9ACTN</name>
<sequence>MQPAGQAAIDRAKANGSWSALDEVETLAEPDDLRAALDEVPAARAEWDAFPRSTRRAILEWVTSAKRAGTRERRVRQTVDEAAVGRRANQPRQLKGR</sequence>
<evidence type="ECO:0000313" key="3">
    <source>
        <dbReference type="Proteomes" id="UP000683575"/>
    </source>
</evidence>
<feature type="region of interest" description="Disordered" evidence="1">
    <location>
        <begin position="69"/>
        <end position="97"/>
    </location>
</feature>
<evidence type="ECO:0000256" key="1">
    <source>
        <dbReference type="SAM" id="MobiDB-lite"/>
    </source>
</evidence>
<dbReference type="AlphaFoldDB" id="A0A975Y2M6"/>
<dbReference type="Proteomes" id="UP000683575">
    <property type="component" value="Chromosome"/>
</dbReference>
<organism evidence="2 3">
    <name type="scientific">Nocardioides panacis</name>
    <dbReference type="NCBI Taxonomy" id="2849501"/>
    <lineage>
        <taxon>Bacteria</taxon>
        <taxon>Bacillati</taxon>
        <taxon>Actinomycetota</taxon>
        <taxon>Actinomycetes</taxon>
        <taxon>Propionibacteriales</taxon>
        <taxon>Nocardioidaceae</taxon>
        <taxon>Nocardioides</taxon>
    </lineage>
</organism>
<proteinExistence type="predicted"/>
<gene>
    <name evidence="2" type="ORF">KRR39_20190</name>
</gene>